<dbReference type="EMBL" id="PEZZ01000009">
    <property type="protein sequence ID" value="PIS05346.1"/>
    <property type="molecule type" value="Genomic_DNA"/>
</dbReference>
<sequence>MSKNQKKILIIEDDKFLAKMLGNLLESNGYEVVYASNGREGLLKVAEKPDLVLLDIILPDLNGFDLLESIKSEKETSKVPIVIISNLGQTEDITQGKQLGAKDYIVKSETSLDDVVLKVKRLLTKSRK</sequence>
<name>A0A2H0W1Y5_9BACT</name>
<dbReference type="SMART" id="SM00448">
    <property type="entry name" value="REC"/>
    <property type="match status" value="1"/>
</dbReference>
<gene>
    <name evidence="4" type="ORF">COT81_01690</name>
</gene>
<dbReference type="InterPro" id="IPR001789">
    <property type="entry name" value="Sig_transdc_resp-reg_receiver"/>
</dbReference>
<proteinExistence type="predicted"/>
<evidence type="ECO:0000256" key="1">
    <source>
        <dbReference type="ARBA" id="ARBA00022553"/>
    </source>
</evidence>
<keyword evidence="1 2" id="KW-0597">Phosphoprotein</keyword>
<dbReference type="Gene3D" id="3.40.50.2300">
    <property type="match status" value="1"/>
</dbReference>
<dbReference type="InterPro" id="IPR011006">
    <property type="entry name" value="CheY-like_superfamily"/>
</dbReference>
<dbReference type="CDD" id="cd17574">
    <property type="entry name" value="REC_OmpR"/>
    <property type="match status" value="1"/>
</dbReference>
<accession>A0A2H0W1Y5</accession>
<evidence type="ECO:0000256" key="2">
    <source>
        <dbReference type="PROSITE-ProRule" id="PRU00169"/>
    </source>
</evidence>
<organism evidence="4 5">
    <name type="scientific">Candidatus Buchananbacteria bacterium CG10_big_fil_rev_8_21_14_0_10_42_9</name>
    <dbReference type="NCBI Taxonomy" id="1974526"/>
    <lineage>
        <taxon>Bacteria</taxon>
        <taxon>Candidatus Buchananiibacteriota</taxon>
    </lineage>
</organism>
<evidence type="ECO:0000313" key="4">
    <source>
        <dbReference type="EMBL" id="PIS05346.1"/>
    </source>
</evidence>
<comment type="caution">
    <text evidence="4">The sequence shown here is derived from an EMBL/GenBank/DDBJ whole genome shotgun (WGS) entry which is preliminary data.</text>
</comment>
<evidence type="ECO:0000313" key="5">
    <source>
        <dbReference type="Proteomes" id="UP000230935"/>
    </source>
</evidence>
<dbReference type="PANTHER" id="PTHR44591">
    <property type="entry name" value="STRESS RESPONSE REGULATOR PROTEIN 1"/>
    <property type="match status" value="1"/>
</dbReference>
<dbReference type="InterPro" id="IPR050595">
    <property type="entry name" value="Bact_response_regulator"/>
</dbReference>
<dbReference type="SUPFAM" id="SSF52172">
    <property type="entry name" value="CheY-like"/>
    <property type="match status" value="1"/>
</dbReference>
<feature type="modified residue" description="4-aspartylphosphate" evidence="2">
    <location>
        <position position="55"/>
    </location>
</feature>
<dbReference type="PROSITE" id="PS50110">
    <property type="entry name" value="RESPONSE_REGULATORY"/>
    <property type="match status" value="1"/>
</dbReference>
<dbReference type="Pfam" id="PF00072">
    <property type="entry name" value="Response_reg"/>
    <property type="match status" value="1"/>
</dbReference>
<dbReference type="Proteomes" id="UP000230935">
    <property type="component" value="Unassembled WGS sequence"/>
</dbReference>
<dbReference type="GO" id="GO:0000160">
    <property type="term" value="P:phosphorelay signal transduction system"/>
    <property type="evidence" value="ECO:0007669"/>
    <property type="project" value="InterPro"/>
</dbReference>
<protein>
    <submittedName>
        <fullName evidence="4">Response regulator</fullName>
    </submittedName>
</protein>
<dbReference type="AlphaFoldDB" id="A0A2H0W1Y5"/>
<evidence type="ECO:0000259" key="3">
    <source>
        <dbReference type="PROSITE" id="PS50110"/>
    </source>
</evidence>
<dbReference type="PANTHER" id="PTHR44591:SF3">
    <property type="entry name" value="RESPONSE REGULATORY DOMAIN-CONTAINING PROTEIN"/>
    <property type="match status" value="1"/>
</dbReference>
<reference evidence="5" key="1">
    <citation type="submission" date="2017-09" db="EMBL/GenBank/DDBJ databases">
        <title>Depth-based differentiation of microbial function through sediment-hosted aquifers and enrichment of novel symbionts in the deep terrestrial subsurface.</title>
        <authorList>
            <person name="Probst A.J."/>
            <person name="Ladd B."/>
            <person name="Jarett J.K."/>
            <person name="Geller-Mcgrath D.E."/>
            <person name="Sieber C.M.K."/>
            <person name="Emerson J.B."/>
            <person name="Anantharaman K."/>
            <person name="Thomas B.C."/>
            <person name="Malmstrom R."/>
            <person name="Stieglmeier M."/>
            <person name="Klingl A."/>
            <person name="Woyke T."/>
            <person name="Ryan C.M."/>
            <person name="Banfield J.F."/>
        </authorList>
    </citation>
    <scope>NUCLEOTIDE SEQUENCE [LARGE SCALE GENOMIC DNA]</scope>
</reference>
<feature type="domain" description="Response regulatory" evidence="3">
    <location>
        <begin position="7"/>
        <end position="122"/>
    </location>
</feature>